<dbReference type="Gene3D" id="3.40.190.290">
    <property type="match status" value="1"/>
</dbReference>
<evidence type="ECO:0000256" key="2">
    <source>
        <dbReference type="ARBA" id="ARBA00023015"/>
    </source>
</evidence>
<keyword evidence="4" id="KW-0804">Transcription</keyword>
<sequence>MNFRQHMHTKASFLLPTLSKIRMAELLHSFYPQYNIDFSLNTAYNINCFLNFSYRKELAMDLKQLEYIVKIAEENSITRAAEKLFITQSALNQQLLKLEKELGTDLFVRSRTNWHLTEAGKIYIASAQKIISIKKDAYNRIYDLTEAQKGRLSVGFTHNRGTVMFSSVYPEFHKRHAGIIVKPVELSVEEQMHEIAQGNLDIGFLTLPAPKEKGPLGYVPIKKEEIFLAIPPRHPYSKYAQNNTLPFSEGDLYELREEPFVLMDQSSTIRPLIDPLFESCGFKPQVLFETTSTYTIIAMIESEICCGLIPGHYIDPSNKKICYFSLPSHPVWDIVACYNKNRYQSAAAKDFISIVQQFWNH</sequence>
<proteinExistence type="inferred from homology"/>
<gene>
    <name evidence="6" type="ORF">EDD59_11620</name>
</gene>
<dbReference type="RefSeq" id="WP_334136776.1">
    <property type="nucleotide sequence ID" value="NZ_DAISRC010000054.1"/>
</dbReference>
<dbReference type="GO" id="GO:0003700">
    <property type="term" value="F:DNA-binding transcription factor activity"/>
    <property type="evidence" value="ECO:0007669"/>
    <property type="project" value="InterPro"/>
</dbReference>
<comment type="similarity">
    <text evidence="1">Belongs to the LysR transcriptional regulatory family.</text>
</comment>
<evidence type="ECO:0000256" key="4">
    <source>
        <dbReference type="ARBA" id="ARBA00023163"/>
    </source>
</evidence>
<dbReference type="InterPro" id="IPR036388">
    <property type="entry name" value="WH-like_DNA-bd_sf"/>
</dbReference>
<dbReference type="GO" id="GO:0032993">
    <property type="term" value="C:protein-DNA complex"/>
    <property type="evidence" value="ECO:0007669"/>
    <property type="project" value="TreeGrafter"/>
</dbReference>
<dbReference type="PANTHER" id="PTHR30346:SF28">
    <property type="entry name" value="HTH-TYPE TRANSCRIPTIONAL REGULATOR CYNR"/>
    <property type="match status" value="1"/>
</dbReference>
<dbReference type="FunFam" id="1.10.10.10:FF:000001">
    <property type="entry name" value="LysR family transcriptional regulator"/>
    <property type="match status" value="1"/>
</dbReference>
<keyword evidence="7" id="KW-1185">Reference proteome</keyword>
<dbReference type="Pfam" id="PF03466">
    <property type="entry name" value="LysR_substrate"/>
    <property type="match status" value="1"/>
</dbReference>
<organism evidence="6 7">
    <name type="scientific">Muricomes intestini</name>
    <dbReference type="NCBI Taxonomy" id="1796634"/>
    <lineage>
        <taxon>Bacteria</taxon>
        <taxon>Bacillati</taxon>
        <taxon>Bacillota</taxon>
        <taxon>Clostridia</taxon>
        <taxon>Lachnospirales</taxon>
        <taxon>Lachnospiraceae</taxon>
        <taxon>Muricomes</taxon>
    </lineage>
</organism>
<dbReference type="Proteomes" id="UP000295726">
    <property type="component" value="Unassembled WGS sequence"/>
</dbReference>
<keyword evidence="2" id="KW-0805">Transcription regulation</keyword>
<dbReference type="PRINTS" id="PR00039">
    <property type="entry name" value="HTHLYSR"/>
</dbReference>
<dbReference type="GO" id="GO:0003677">
    <property type="term" value="F:DNA binding"/>
    <property type="evidence" value="ECO:0007669"/>
    <property type="project" value="UniProtKB-KW"/>
</dbReference>
<evidence type="ECO:0000256" key="3">
    <source>
        <dbReference type="ARBA" id="ARBA00023125"/>
    </source>
</evidence>
<name>A0A4R3K455_9FIRM</name>
<dbReference type="InterPro" id="IPR000847">
    <property type="entry name" value="LysR_HTH_N"/>
</dbReference>
<dbReference type="InterPro" id="IPR036390">
    <property type="entry name" value="WH_DNA-bd_sf"/>
</dbReference>
<keyword evidence="3 6" id="KW-0238">DNA-binding</keyword>
<evidence type="ECO:0000256" key="1">
    <source>
        <dbReference type="ARBA" id="ARBA00009437"/>
    </source>
</evidence>
<reference evidence="6 7" key="1">
    <citation type="submission" date="2019-03" db="EMBL/GenBank/DDBJ databases">
        <title>Genomic Encyclopedia of Type Strains, Phase IV (KMG-IV): sequencing the most valuable type-strain genomes for metagenomic binning, comparative biology and taxonomic classification.</title>
        <authorList>
            <person name="Goeker M."/>
        </authorList>
    </citation>
    <scope>NUCLEOTIDE SEQUENCE [LARGE SCALE GENOMIC DNA]</scope>
    <source>
        <strain evidence="6 7">DSM 29489</strain>
    </source>
</reference>
<dbReference type="AlphaFoldDB" id="A0A4R3K455"/>
<dbReference type="InterPro" id="IPR005119">
    <property type="entry name" value="LysR_subst-bd"/>
</dbReference>
<feature type="domain" description="HTH lysR-type" evidence="5">
    <location>
        <begin position="60"/>
        <end position="117"/>
    </location>
</feature>
<evidence type="ECO:0000313" key="7">
    <source>
        <dbReference type="Proteomes" id="UP000295726"/>
    </source>
</evidence>
<dbReference type="SUPFAM" id="SSF46785">
    <property type="entry name" value="Winged helix' DNA-binding domain"/>
    <property type="match status" value="1"/>
</dbReference>
<dbReference type="Gene3D" id="1.10.10.10">
    <property type="entry name" value="Winged helix-like DNA-binding domain superfamily/Winged helix DNA-binding domain"/>
    <property type="match status" value="1"/>
</dbReference>
<dbReference type="CDD" id="cd05466">
    <property type="entry name" value="PBP2_LTTR_substrate"/>
    <property type="match status" value="1"/>
</dbReference>
<dbReference type="SUPFAM" id="SSF53850">
    <property type="entry name" value="Periplasmic binding protein-like II"/>
    <property type="match status" value="1"/>
</dbReference>
<protein>
    <submittedName>
        <fullName evidence="6">DNA-binding transcriptional LysR family regulator</fullName>
    </submittedName>
</protein>
<evidence type="ECO:0000259" key="5">
    <source>
        <dbReference type="PROSITE" id="PS50931"/>
    </source>
</evidence>
<comment type="caution">
    <text evidence="6">The sequence shown here is derived from an EMBL/GenBank/DDBJ whole genome shotgun (WGS) entry which is preliminary data.</text>
</comment>
<dbReference type="EMBL" id="SLZZ01000016">
    <property type="protein sequence ID" value="TCS77539.1"/>
    <property type="molecule type" value="Genomic_DNA"/>
</dbReference>
<evidence type="ECO:0000313" key="6">
    <source>
        <dbReference type="EMBL" id="TCS77539.1"/>
    </source>
</evidence>
<dbReference type="PROSITE" id="PS50931">
    <property type="entry name" value="HTH_LYSR"/>
    <property type="match status" value="1"/>
</dbReference>
<dbReference type="Pfam" id="PF00126">
    <property type="entry name" value="HTH_1"/>
    <property type="match status" value="1"/>
</dbReference>
<accession>A0A4R3K455</accession>
<dbReference type="PANTHER" id="PTHR30346">
    <property type="entry name" value="TRANSCRIPTIONAL DUAL REGULATOR HCAR-RELATED"/>
    <property type="match status" value="1"/>
</dbReference>